<dbReference type="EMBL" id="CM056813">
    <property type="protein sequence ID" value="KAJ8640099.1"/>
    <property type="molecule type" value="Genomic_DNA"/>
</dbReference>
<proteinExistence type="predicted"/>
<organism evidence="1 2">
    <name type="scientific">Persea americana</name>
    <name type="common">Avocado</name>
    <dbReference type="NCBI Taxonomy" id="3435"/>
    <lineage>
        <taxon>Eukaryota</taxon>
        <taxon>Viridiplantae</taxon>
        <taxon>Streptophyta</taxon>
        <taxon>Embryophyta</taxon>
        <taxon>Tracheophyta</taxon>
        <taxon>Spermatophyta</taxon>
        <taxon>Magnoliopsida</taxon>
        <taxon>Magnoliidae</taxon>
        <taxon>Laurales</taxon>
        <taxon>Lauraceae</taxon>
        <taxon>Persea</taxon>
    </lineage>
</organism>
<gene>
    <name evidence="1" type="ORF">MRB53_016793</name>
</gene>
<keyword evidence="2" id="KW-1185">Reference proteome</keyword>
<dbReference type="Proteomes" id="UP001234297">
    <property type="component" value="Chromosome 5"/>
</dbReference>
<comment type="caution">
    <text evidence="1">The sequence shown here is derived from an EMBL/GenBank/DDBJ whole genome shotgun (WGS) entry which is preliminary data.</text>
</comment>
<name>A0ACC2M3D4_PERAE</name>
<evidence type="ECO:0000313" key="1">
    <source>
        <dbReference type="EMBL" id="KAJ8640099.1"/>
    </source>
</evidence>
<protein>
    <submittedName>
        <fullName evidence="1">Uncharacterized protein</fullName>
    </submittedName>
</protein>
<reference evidence="1 2" key="1">
    <citation type="journal article" date="2022" name="Hortic Res">
        <title>A haplotype resolved chromosomal level avocado genome allows analysis of novel avocado genes.</title>
        <authorList>
            <person name="Nath O."/>
            <person name="Fletcher S.J."/>
            <person name="Hayward A."/>
            <person name="Shaw L.M."/>
            <person name="Masouleh A.K."/>
            <person name="Furtado A."/>
            <person name="Henry R.J."/>
            <person name="Mitter N."/>
        </authorList>
    </citation>
    <scope>NUCLEOTIDE SEQUENCE [LARGE SCALE GENOMIC DNA]</scope>
    <source>
        <strain evidence="2">cv. Hass</strain>
    </source>
</reference>
<evidence type="ECO:0000313" key="2">
    <source>
        <dbReference type="Proteomes" id="UP001234297"/>
    </source>
</evidence>
<sequence length="74" mass="8512">MRKDQRWAITVQAGASDCRDLDFGFVPGFNRKGCVWRFLEKTGMAGDPLSVHHTPPKKRRCSPFSVWTDFCFSM</sequence>
<accession>A0ACC2M3D4</accession>